<evidence type="ECO:0000313" key="1">
    <source>
        <dbReference type="EMBL" id="MBR8534394.1"/>
    </source>
</evidence>
<keyword evidence="2" id="KW-1185">Reference proteome</keyword>
<evidence type="ECO:0000313" key="2">
    <source>
        <dbReference type="Proteomes" id="UP000679220"/>
    </source>
</evidence>
<organism evidence="1 2">
    <name type="scientific">Carboxylicivirga sediminis</name>
    <dbReference type="NCBI Taxonomy" id="2006564"/>
    <lineage>
        <taxon>Bacteria</taxon>
        <taxon>Pseudomonadati</taxon>
        <taxon>Bacteroidota</taxon>
        <taxon>Bacteroidia</taxon>
        <taxon>Marinilabiliales</taxon>
        <taxon>Marinilabiliaceae</taxon>
        <taxon>Carboxylicivirga</taxon>
    </lineage>
</organism>
<comment type="caution">
    <text evidence="1">The sequence shown here is derived from an EMBL/GenBank/DDBJ whole genome shotgun (WGS) entry which is preliminary data.</text>
</comment>
<dbReference type="Proteomes" id="UP000679220">
    <property type="component" value="Unassembled WGS sequence"/>
</dbReference>
<dbReference type="Pfam" id="PF09962">
    <property type="entry name" value="DUF2196"/>
    <property type="match status" value="1"/>
</dbReference>
<reference evidence="1" key="1">
    <citation type="journal article" date="2018" name="Int. J. Syst. Evol. Microbiol.">
        <title>Carboxylicivirga sediminis sp. nov., isolated from coastal sediment.</title>
        <authorList>
            <person name="Wang F.Q."/>
            <person name="Ren L.H."/>
            <person name="Zou R.J."/>
            <person name="Sun Y.Z."/>
            <person name="Liu X.J."/>
            <person name="Jiang F."/>
            <person name="Liu L.J."/>
        </authorList>
    </citation>
    <scope>NUCLEOTIDE SEQUENCE</scope>
    <source>
        <strain evidence="1">JR1</strain>
    </source>
</reference>
<reference evidence="1" key="2">
    <citation type="submission" date="2021-04" db="EMBL/GenBank/DDBJ databases">
        <authorList>
            <person name="Zhang T."/>
            <person name="Zhang Y."/>
            <person name="Lu D."/>
            <person name="Zuo D."/>
            <person name="Du Z."/>
        </authorList>
    </citation>
    <scope>NUCLEOTIDE SEQUENCE</scope>
    <source>
        <strain evidence="1">JR1</strain>
    </source>
</reference>
<dbReference type="EMBL" id="JAGTAR010000002">
    <property type="protein sequence ID" value="MBR8534394.1"/>
    <property type="molecule type" value="Genomic_DNA"/>
</dbReference>
<protein>
    <submittedName>
        <fullName evidence="1">YwbE family protein</fullName>
    </submittedName>
</protein>
<dbReference type="PANTHER" id="PTHR40069:SF1">
    <property type="entry name" value="YWBE PROTEIN"/>
    <property type="match status" value="1"/>
</dbReference>
<dbReference type="AlphaFoldDB" id="A0A941F1R8"/>
<dbReference type="NCBIfam" id="TIGR03833">
    <property type="entry name" value="YwbE family protein"/>
    <property type="match status" value="1"/>
</dbReference>
<gene>
    <name evidence="1" type="ORF">KDU71_02395</name>
</gene>
<dbReference type="PANTHER" id="PTHR40069">
    <property type="entry name" value="YWBE PROTEIN"/>
    <property type="match status" value="1"/>
</dbReference>
<sequence>MDGRERKNIKKGTKVAILQKQDERSGNLTHGVVQEIIDEVSFHLKGIECKLKTGQIGRVKMIKI</sequence>
<proteinExistence type="predicted"/>
<dbReference type="RefSeq" id="WP_212188298.1">
    <property type="nucleotide sequence ID" value="NZ_JAGTAR010000002.1"/>
</dbReference>
<accession>A0A941F1R8</accession>
<name>A0A941F1R8_9BACT</name>
<dbReference type="InterPro" id="IPR019240">
    <property type="entry name" value="DUF2196"/>
</dbReference>